<dbReference type="InterPro" id="IPR013083">
    <property type="entry name" value="Znf_RING/FYVE/PHD"/>
</dbReference>
<feature type="region of interest" description="Disordered" evidence="5">
    <location>
        <begin position="116"/>
        <end position="203"/>
    </location>
</feature>
<reference evidence="7 8" key="1">
    <citation type="submission" date="2020-04" db="EMBL/GenBank/DDBJ databases">
        <title>Plant Genome Project.</title>
        <authorList>
            <person name="Zhang R.-G."/>
        </authorList>
    </citation>
    <scope>NUCLEOTIDE SEQUENCE [LARGE SCALE GENOMIC DNA]</scope>
    <source>
        <strain evidence="7">YNK0</strain>
        <tissue evidence="7">Leaf</tissue>
    </source>
</reference>
<dbReference type="Gene3D" id="3.30.40.10">
    <property type="entry name" value="Zinc/RING finger domain, C3HC4 (zinc finger)"/>
    <property type="match status" value="1"/>
</dbReference>
<dbReference type="PROSITE" id="PS00518">
    <property type="entry name" value="ZF_RING_1"/>
    <property type="match status" value="1"/>
</dbReference>
<feature type="compositionally biased region" description="Polar residues" evidence="5">
    <location>
        <begin position="116"/>
        <end position="130"/>
    </location>
</feature>
<evidence type="ECO:0000259" key="6">
    <source>
        <dbReference type="PROSITE" id="PS50089"/>
    </source>
</evidence>
<keyword evidence="8" id="KW-1185">Reference proteome</keyword>
<dbReference type="PROSITE" id="PS50089">
    <property type="entry name" value="ZF_RING_2"/>
    <property type="match status" value="1"/>
</dbReference>
<evidence type="ECO:0000256" key="2">
    <source>
        <dbReference type="ARBA" id="ARBA00022771"/>
    </source>
</evidence>
<dbReference type="EMBL" id="JABCRI010000020">
    <property type="protein sequence ID" value="KAF8388175.1"/>
    <property type="molecule type" value="Genomic_DNA"/>
</dbReference>
<dbReference type="GO" id="GO:0008270">
    <property type="term" value="F:zinc ion binding"/>
    <property type="evidence" value="ECO:0007669"/>
    <property type="project" value="UniProtKB-KW"/>
</dbReference>
<dbReference type="OMA" id="CNLVEVW"/>
<proteinExistence type="predicted"/>
<evidence type="ECO:0000313" key="7">
    <source>
        <dbReference type="EMBL" id="KAF8388175.1"/>
    </source>
</evidence>
<dbReference type="InterPro" id="IPR044807">
    <property type="entry name" value="DRIP1-like"/>
</dbReference>
<name>A0A834YHJ4_TETSI</name>
<evidence type="ECO:0000256" key="5">
    <source>
        <dbReference type="SAM" id="MobiDB-lite"/>
    </source>
</evidence>
<dbReference type="Proteomes" id="UP000655225">
    <property type="component" value="Unassembled WGS sequence"/>
</dbReference>
<feature type="domain" description="RING-type" evidence="6">
    <location>
        <begin position="19"/>
        <end position="60"/>
    </location>
</feature>
<accession>A0A834YHJ4</accession>
<keyword evidence="2 4" id="KW-0863">Zinc-finger</keyword>
<dbReference type="SUPFAM" id="SSF57850">
    <property type="entry name" value="RING/U-box"/>
    <property type="match status" value="1"/>
</dbReference>
<dbReference type="InterPro" id="IPR017907">
    <property type="entry name" value="Znf_RING_CS"/>
</dbReference>
<dbReference type="OrthoDB" id="1305878at2759"/>
<evidence type="ECO:0000256" key="3">
    <source>
        <dbReference type="ARBA" id="ARBA00022833"/>
    </source>
</evidence>
<organism evidence="7 8">
    <name type="scientific">Tetracentron sinense</name>
    <name type="common">Spur-leaf</name>
    <dbReference type="NCBI Taxonomy" id="13715"/>
    <lineage>
        <taxon>Eukaryota</taxon>
        <taxon>Viridiplantae</taxon>
        <taxon>Streptophyta</taxon>
        <taxon>Embryophyta</taxon>
        <taxon>Tracheophyta</taxon>
        <taxon>Spermatophyta</taxon>
        <taxon>Magnoliopsida</taxon>
        <taxon>Trochodendrales</taxon>
        <taxon>Trochodendraceae</taxon>
        <taxon>Tetracentron</taxon>
    </lineage>
</organism>
<sequence>MASQVAKVRRETLKACMTCPLCNKLLREATTISECLHTFCRKCIHGKFTNEEVDYCPVCSIDLGCVPVEKLRPDHNLQDVRAKIFPSKRRRVNAPEVVPSTSLPVRRKERSLSSLVVSTPRVSTQTSLTGRRTKAVARKAASLRGPSFPIKAPIKKEEDPVEDHPESLSSPETLNKIAQNKRQNSSTAEPSNYHTPDQETGNGAELWAGKVDLWKPLNCLVEAANRTKSFNSHGSVVKSEPPHVLDSEAGTNKTKFKRHRRKLKIQDDKNGTTPTPPGMVKPRKMHKIVRKRAAASRNLGTSPQAVLDAAGAKRDRKFSPIWFSLMASKDQEGNAPLPQISAYYLRIKDSNVPVSFIQKYLVKKLDLTSEVEVKVAEFCEQKSAEDVQIMCQGQPVVPTLQLHSLVDLWLQMASTSQRVPASLGTSGKEFVMVLAYARKVQTS</sequence>
<dbReference type="InterPro" id="IPR001841">
    <property type="entry name" value="Znf_RING"/>
</dbReference>
<evidence type="ECO:0000313" key="8">
    <source>
        <dbReference type="Proteomes" id="UP000655225"/>
    </source>
</evidence>
<comment type="caution">
    <text evidence="7">The sequence shown here is derived from an EMBL/GenBank/DDBJ whole genome shotgun (WGS) entry which is preliminary data.</text>
</comment>
<dbReference type="GO" id="GO:0004842">
    <property type="term" value="F:ubiquitin-protein transferase activity"/>
    <property type="evidence" value="ECO:0007669"/>
    <property type="project" value="InterPro"/>
</dbReference>
<dbReference type="SMART" id="SM00184">
    <property type="entry name" value="RING"/>
    <property type="match status" value="1"/>
</dbReference>
<keyword evidence="1" id="KW-0479">Metal-binding</keyword>
<evidence type="ECO:0000256" key="1">
    <source>
        <dbReference type="ARBA" id="ARBA00022723"/>
    </source>
</evidence>
<feature type="compositionally biased region" description="Basic and acidic residues" evidence="5">
    <location>
        <begin position="154"/>
        <end position="166"/>
    </location>
</feature>
<dbReference type="PANTHER" id="PTHR46293:SF1">
    <property type="entry name" value="OS03G0632800 PROTEIN"/>
    <property type="match status" value="1"/>
</dbReference>
<dbReference type="Pfam" id="PF13923">
    <property type="entry name" value="zf-C3HC4_2"/>
    <property type="match status" value="1"/>
</dbReference>
<keyword evidence="3" id="KW-0862">Zinc</keyword>
<dbReference type="AlphaFoldDB" id="A0A834YHJ4"/>
<feature type="region of interest" description="Disordered" evidence="5">
    <location>
        <begin position="232"/>
        <end position="261"/>
    </location>
</feature>
<gene>
    <name evidence="7" type="ORF">HHK36_026841</name>
</gene>
<feature type="compositionally biased region" description="Polar residues" evidence="5">
    <location>
        <begin position="167"/>
        <end position="201"/>
    </location>
</feature>
<evidence type="ECO:0000256" key="4">
    <source>
        <dbReference type="PROSITE-ProRule" id="PRU00175"/>
    </source>
</evidence>
<protein>
    <recommendedName>
        <fullName evidence="6">RING-type domain-containing protein</fullName>
    </recommendedName>
</protein>
<dbReference type="CDD" id="cd16525">
    <property type="entry name" value="RING-HC_PCGF"/>
    <property type="match status" value="1"/>
</dbReference>
<dbReference type="PANTHER" id="PTHR46293">
    <property type="entry name" value="E3 UBIQUITIN PROTEIN LIGASE DRIP1"/>
    <property type="match status" value="1"/>
</dbReference>